<keyword evidence="5 17" id="KW-0378">Hydrolase</keyword>
<evidence type="ECO:0000313" key="17">
    <source>
        <dbReference type="EMBL" id="MBU3805601.1"/>
    </source>
</evidence>
<dbReference type="GO" id="GO:0005524">
    <property type="term" value="F:ATP binding"/>
    <property type="evidence" value="ECO:0007669"/>
    <property type="project" value="UniProtKB-KW"/>
</dbReference>
<evidence type="ECO:0000259" key="15">
    <source>
        <dbReference type="PROSITE" id="PS51192"/>
    </source>
</evidence>
<dbReference type="CDD" id="cd17920">
    <property type="entry name" value="DEXHc_RecQ"/>
    <property type="match status" value="1"/>
</dbReference>
<dbReference type="GO" id="GO:0030894">
    <property type="term" value="C:replisome"/>
    <property type="evidence" value="ECO:0007669"/>
    <property type="project" value="TreeGrafter"/>
</dbReference>
<feature type="domain" description="HRDC" evidence="14">
    <location>
        <begin position="429"/>
        <end position="506"/>
    </location>
</feature>
<dbReference type="EC" id="5.6.2.4" evidence="11"/>
<evidence type="ECO:0000256" key="10">
    <source>
        <dbReference type="ARBA" id="ARBA00034617"/>
    </source>
</evidence>
<accession>A0A948WRB5</accession>
<keyword evidence="6 17" id="KW-0347">Helicase</keyword>
<feature type="domain" description="Helicase C-terminal" evidence="16">
    <location>
        <begin position="217"/>
        <end position="363"/>
    </location>
</feature>
<keyword evidence="8" id="KW-0238">DNA-binding</keyword>
<evidence type="ECO:0000256" key="11">
    <source>
        <dbReference type="ARBA" id="ARBA00034808"/>
    </source>
</evidence>
<proteinExistence type="inferred from homology"/>
<name>A0A948WRB5_9FIRM</name>
<feature type="domain" description="Helicase ATP-binding" evidence="15">
    <location>
        <begin position="22"/>
        <end position="191"/>
    </location>
</feature>
<dbReference type="SMART" id="SM00487">
    <property type="entry name" value="DEXDc"/>
    <property type="match status" value="1"/>
</dbReference>
<dbReference type="InterPro" id="IPR032284">
    <property type="entry name" value="RecQ_Zn-bd"/>
</dbReference>
<comment type="similarity">
    <text evidence="2">Belongs to the helicase family. RecQ subfamily.</text>
</comment>
<reference evidence="17" key="1">
    <citation type="journal article" date="2021" name="PeerJ">
        <title>Extensive microbial diversity within the chicken gut microbiome revealed by metagenomics and culture.</title>
        <authorList>
            <person name="Gilroy R."/>
            <person name="Ravi A."/>
            <person name="Getino M."/>
            <person name="Pursley I."/>
            <person name="Horton D.L."/>
            <person name="Alikhan N.F."/>
            <person name="Baker D."/>
            <person name="Gharbi K."/>
            <person name="Hall N."/>
            <person name="Watson M."/>
            <person name="Adriaenssens E.M."/>
            <person name="Foster-Nyarko E."/>
            <person name="Jarju S."/>
            <person name="Secka A."/>
            <person name="Antonio M."/>
            <person name="Oren A."/>
            <person name="Chaudhuri R.R."/>
            <person name="La Ragione R."/>
            <person name="Hildebrand F."/>
            <person name="Pallen M.J."/>
        </authorList>
    </citation>
    <scope>NUCLEOTIDE SEQUENCE</scope>
    <source>
        <strain evidence="17">B5_2728</strain>
    </source>
</reference>
<dbReference type="GO" id="GO:0046872">
    <property type="term" value="F:metal ion binding"/>
    <property type="evidence" value="ECO:0007669"/>
    <property type="project" value="UniProtKB-KW"/>
</dbReference>
<dbReference type="InterPro" id="IPR001650">
    <property type="entry name" value="Helicase_C-like"/>
</dbReference>
<evidence type="ECO:0000256" key="6">
    <source>
        <dbReference type="ARBA" id="ARBA00022806"/>
    </source>
</evidence>
<dbReference type="SUPFAM" id="SSF47819">
    <property type="entry name" value="HRDC-like"/>
    <property type="match status" value="1"/>
</dbReference>
<dbReference type="SMART" id="SM00341">
    <property type="entry name" value="HRDC"/>
    <property type="match status" value="1"/>
</dbReference>
<dbReference type="InterPro" id="IPR027417">
    <property type="entry name" value="P-loop_NTPase"/>
</dbReference>
<dbReference type="Pfam" id="PF00271">
    <property type="entry name" value="Helicase_C"/>
    <property type="match status" value="1"/>
</dbReference>
<reference evidence="17" key="2">
    <citation type="submission" date="2021-04" db="EMBL/GenBank/DDBJ databases">
        <authorList>
            <person name="Gilroy R."/>
        </authorList>
    </citation>
    <scope>NUCLEOTIDE SEQUENCE</scope>
    <source>
        <strain evidence="17">B5_2728</strain>
    </source>
</reference>
<dbReference type="Proteomes" id="UP000713596">
    <property type="component" value="Unassembled WGS sequence"/>
</dbReference>
<dbReference type="GO" id="GO:0043590">
    <property type="term" value="C:bacterial nucleoid"/>
    <property type="evidence" value="ECO:0007669"/>
    <property type="project" value="TreeGrafter"/>
</dbReference>
<dbReference type="GO" id="GO:0043138">
    <property type="term" value="F:3'-5' DNA helicase activity"/>
    <property type="evidence" value="ECO:0007669"/>
    <property type="project" value="UniProtKB-EC"/>
</dbReference>
<comment type="caution">
    <text evidence="17">The sequence shown here is derived from an EMBL/GenBank/DDBJ whole genome shotgun (WGS) entry which is preliminary data.</text>
</comment>
<evidence type="ECO:0000256" key="3">
    <source>
        <dbReference type="ARBA" id="ARBA00022723"/>
    </source>
</evidence>
<dbReference type="EMBL" id="JAHLFP010000010">
    <property type="protein sequence ID" value="MBU3805601.1"/>
    <property type="molecule type" value="Genomic_DNA"/>
</dbReference>
<dbReference type="PANTHER" id="PTHR13710">
    <property type="entry name" value="DNA HELICASE RECQ FAMILY MEMBER"/>
    <property type="match status" value="1"/>
</dbReference>
<dbReference type="InterPro" id="IPR014001">
    <property type="entry name" value="Helicase_ATP-bd"/>
</dbReference>
<keyword evidence="4" id="KW-0547">Nucleotide-binding</keyword>
<dbReference type="NCBIfam" id="TIGR00614">
    <property type="entry name" value="recQ_fam"/>
    <property type="match status" value="1"/>
</dbReference>
<evidence type="ECO:0000256" key="8">
    <source>
        <dbReference type="ARBA" id="ARBA00023125"/>
    </source>
</evidence>
<dbReference type="GO" id="GO:0009378">
    <property type="term" value="F:four-way junction helicase activity"/>
    <property type="evidence" value="ECO:0007669"/>
    <property type="project" value="TreeGrafter"/>
</dbReference>
<dbReference type="Pfam" id="PF00270">
    <property type="entry name" value="DEAD"/>
    <property type="match status" value="1"/>
</dbReference>
<evidence type="ECO:0000256" key="12">
    <source>
        <dbReference type="ARBA" id="ARBA00044535"/>
    </source>
</evidence>
<evidence type="ECO:0000256" key="7">
    <source>
        <dbReference type="ARBA" id="ARBA00022840"/>
    </source>
</evidence>
<comment type="cofactor">
    <cofactor evidence="1">
        <name>Mg(2+)</name>
        <dbReference type="ChEBI" id="CHEBI:18420"/>
    </cofactor>
</comment>
<dbReference type="GO" id="GO:0005737">
    <property type="term" value="C:cytoplasm"/>
    <property type="evidence" value="ECO:0007669"/>
    <property type="project" value="TreeGrafter"/>
</dbReference>
<comment type="catalytic activity">
    <reaction evidence="10">
        <text>Couples ATP hydrolysis with the unwinding of duplex DNA by translocating in the 3'-5' direction.</text>
        <dbReference type="EC" id="5.6.2.4"/>
    </reaction>
</comment>
<dbReference type="InterPro" id="IPR002121">
    <property type="entry name" value="HRDC_dom"/>
</dbReference>
<dbReference type="SUPFAM" id="SSF52540">
    <property type="entry name" value="P-loop containing nucleoside triphosphate hydrolases"/>
    <property type="match status" value="1"/>
</dbReference>
<dbReference type="FunFam" id="3.40.50.300:FF:000296">
    <property type="entry name" value="ATP-dependent DNA helicase RecQ"/>
    <property type="match status" value="1"/>
</dbReference>
<dbReference type="Pfam" id="PF16124">
    <property type="entry name" value="RecQ_Zn_bind"/>
    <property type="match status" value="1"/>
</dbReference>
<keyword evidence="9" id="KW-0413">Isomerase</keyword>
<evidence type="ECO:0000256" key="5">
    <source>
        <dbReference type="ARBA" id="ARBA00022801"/>
    </source>
</evidence>
<dbReference type="CDD" id="cd18794">
    <property type="entry name" value="SF2_C_RecQ"/>
    <property type="match status" value="1"/>
</dbReference>
<keyword evidence="3" id="KW-0479">Metal-binding</keyword>
<dbReference type="PROSITE" id="PS51194">
    <property type="entry name" value="HELICASE_CTER"/>
    <property type="match status" value="1"/>
</dbReference>
<evidence type="ECO:0000256" key="2">
    <source>
        <dbReference type="ARBA" id="ARBA00005446"/>
    </source>
</evidence>
<dbReference type="GO" id="GO:0003677">
    <property type="term" value="F:DNA binding"/>
    <property type="evidence" value="ECO:0007669"/>
    <property type="project" value="UniProtKB-KW"/>
</dbReference>
<dbReference type="Pfam" id="PF00570">
    <property type="entry name" value="HRDC"/>
    <property type="match status" value="1"/>
</dbReference>
<dbReference type="Gene3D" id="3.40.50.300">
    <property type="entry name" value="P-loop containing nucleotide triphosphate hydrolases"/>
    <property type="match status" value="2"/>
</dbReference>
<keyword evidence="7" id="KW-0067">ATP-binding</keyword>
<dbReference type="InterPro" id="IPR011545">
    <property type="entry name" value="DEAD/DEAH_box_helicase_dom"/>
</dbReference>
<evidence type="ECO:0000256" key="9">
    <source>
        <dbReference type="ARBA" id="ARBA00023235"/>
    </source>
</evidence>
<dbReference type="InterPro" id="IPR004589">
    <property type="entry name" value="DNA_helicase_ATP-dep_RecQ"/>
</dbReference>
<dbReference type="Gene3D" id="1.10.150.80">
    <property type="entry name" value="HRDC domain"/>
    <property type="match status" value="1"/>
</dbReference>
<dbReference type="InterPro" id="IPR044876">
    <property type="entry name" value="HRDC_dom_sf"/>
</dbReference>
<gene>
    <name evidence="17" type="ORF">H9882_01665</name>
</gene>
<evidence type="ECO:0000259" key="16">
    <source>
        <dbReference type="PROSITE" id="PS51194"/>
    </source>
</evidence>
<dbReference type="SMART" id="SM00490">
    <property type="entry name" value="HELICc"/>
    <property type="match status" value="1"/>
</dbReference>
<dbReference type="GO" id="GO:0006281">
    <property type="term" value="P:DNA repair"/>
    <property type="evidence" value="ECO:0007669"/>
    <property type="project" value="TreeGrafter"/>
</dbReference>
<dbReference type="PROSITE" id="PS51192">
    <property type="entry name" value="HELICASE_ATP_BIND_1"/>
    <property type="match status" value="1"/>
</dbReference>
<evidence type="ECO:0000313" key="18">
    <source>
        <dbReference type="Proteomes" id="UP000713596"/>
    </source>
</evidence>
<dbReference type="AlphaFoldDB" id="A0A948WRB5"/>
<dbReference type="GO" id="GO:0016787">
    <property type="term" value="F:hydrolase activity"/>
    <property type="evidence" value="ECO:0007669"/>
    <property type="project" value="UniProtKB-KW"/>
</dbReference>
<protein>
    <recommendedName>
        <fullName evidence="12">ATP-dependent DNA helicase RecQ</fullName>
        <ecNumber evidence="11">5.6.2.4</ecNumber>
    </recommendedName>
    <alternativeName>
        <fullName evidence="13">DNA 3'-5' helicase RecQ</fullName>
    </alternativeName>
</protein>
<dbReference type="InterPro" id="IPR010997">
    <property type="entry name" value="HRDC-like_sf"/>
</dbReference>
<evidence type="ECO:0000256" key="4">
    <source>
        <dbReference type="ARBA" id="ARBA00022741"/>
    </source>
</evidence>
<evidence type="ECO:0000256" key="13">
    <source>
        <dbReference type="ARBA" id="ARBA00044550"/>
    </source>
</evidence>
<evidence type="ECO:0000259" key="14">
    <source>
        <dbReference type="PROSITE" id="PS50967"/>
    </source>
</evidence>
<dbReference type="GO" id="GO:0006310">
    <property type="term" value="P:DNA recombination"/>
    <property type="evidence" value="ECO:0007669"/>
    <property type="project" value="InterPro"/>
</dbReference>
<evidence type="ECO:0000256" key="1">
    <source>
        <dbReference type="ARBA" id="ARBA00001946"/>
    </source>
</evidence>
<organism evidence="17 18">
    <name type="scientific">Candidatus Allofournierella pullistercoris</name>
    <dbReference type="NCBI Taxonomy" id="2838597"/>
    <lineage>
        <taxon>Bacteria</taxon>
        <taxon>Bacillati</taxon>
        <taxon>Bacillota</taxon>
        <taxon>Clostridia</taxon>
        <taxon>Eubacteriales</taxon>
        <taxon>Oscillospiraceae</taxon>
        <taxon>Allofournierella</taxon>
    </lineage>
</organism>
<sequence length="506" mass="56762">MYHTLKQVFGYDQFRPGQLEIIKALCSGQDVLSIMPTGGGKSLCYQIPALLFEGVTVVVSPLISLMQDQVQTLLQMGVRAAYINSSLTEGQIRKALSNAAQGMYKIVYVAPERLLTPGFLRFAHSVRIPLLCVDEAHCVSQWGQDFRPSYLQVSTFIQQLVHRPVVGAFTATATHRVRGDIRQFLKLKQPLEITAGFDRPNLFFEVQRMEESQKFHCLSAYLSSQQQRSGIVYCSTRKKVDEIYEKLVSQGISAARYHAGMPVELRQKSQEDFVYDRVQVMVATNAFGMGIDKSNVSFVVHYNMPLDLESYYQEAGRAGRDGQPADCILLYSAGDVRTGNFLIDNGTSSPGMDAVQLEQQQLRQRDRLRSMTFYCHSSRCLRGELLKYFGQTAPQKCDGCSVCQPDKQRASLLRQAIQQAAELRQQQQANLNPEHLSALRQLRKELARTAGVPSFVIFNDQTLHSLCAKLPTTQQELLAIPGIGARKATLYGEQLLALCQSLRQDK</sequence>
<dbReference type="PROSITE" id="PS50967">
    <property type="entry name" value="HRDC"/>
    <property type="match status" value="1"/>
</dbReference>
<dbReference type="PANTHER" id="PTHR13710:SF105">
    <property type="entry name" value="ATP-DEPENDENT DNA HELICASE Q1"/>
    <property type="match status" value="1"/>
</dbReference>